<dbReference type="AlphaFoldDB" id="A0A261SMM1"/>
<accession>A0A261SMM1</accession>
<protein>
    <submittedName>
        <fullName evidence="3">Tellurite resistance methyltransferase TehB</fullName>
    </submittedName>
</protein>
<dbReference type="EMBL" id="NEVM01000001">
    <property type="protein sequence ID" value="OZI38676.1"/>
    <property type="molecule type" value="Genomic_DNA"/>
</dbReference>
<dbReference type="Pfam" id="PF03848">
    <property type="entry name" value="TehB"/>
    <property type="match status" value="1"/>
</dbReference>
<dbReference type="InterPro" id="IPR015985">
    <property type="entry name" value="TehB-like_dom"/>
</dbReference>
<name>A0A261SMM1_9BORD</name>
<keyword evidence="3" id="KW-0489">Methyltransferase</keyword>
<dbReference type="GO" id="GO:0008757">
    <property type="term" value="F:S-adenosylmethionine-dependent methyltransferase activity"/>
    <property type="evidence" value="ECO:0007669"/>
    <property type="project" value="InterPro"/>
</dbReference>
<dbReference type="CDD" id="cd02440">
    <property type="entry name" value="AdoMet_MTases"/>
    <property type="match status" value="1"/>
</dbReference>
<dbReference type="Proteomes" id="UP000216020">
    <property type="component" value="Unassembled WGS sequence"/>
</dbReference>
<proteinExistence type="predicted"/>
<dbReference type="SUPFAM" id="SSF53335">
    <property type="entry name" value="S-adenosyl-L-methionine-dependent methyltransferases"/>
    <property type="match status" value="1"/>
</dbReference>
<dbReference type="InterPro" id="IPR014431">
    <property type="entry name" value="Tellurite-R_TehB-2"/>
</dbReference>
<dbReference type="PIRSF" id="PIRSF005215">
    <property type="entry name" value="TehB"/>
    <property type="match status" value="1"/>
</dbReference>
<dbReference type="OrthoDB" id="9804312at2"/>
<dbReference type="NCBIfam" id="NF008405">
    <property type="entry name" value="PRK11207.1"/>
    <property type="match status" value="1"/>
</dbReference>
<dbReference type="GO" id="GO:0005737">
    <property type="term" value="C:cytoplasm"/>
    <property type="evidence" value="ECO:0007669"/>
    <property type="project" value="InterPro"/>
</dbReference>
<dbReference type="InterPro" id="IPR015392">
    <property type="entry name" value="TehB/YeaR-like_dom"/>
</dbReference>
<feature type="domain" description="Tellurite resistance methyltransferase TehB-like" evidence="1">
    <location>
        <begin position="90"/>
        <end position="282"/>
    </location>
</feature>
<evidence type="ECO:0000259" key="1">
    <source>
        <dbReference type="Pfam" id="PF03848"/>
    </source>
</evidence>
<evidence type="ECO:0000313" key="3">
    <source>
        <dbReference type="EMBL" id="OZI38676.1"/>
    </source>
</evidence>
<sequence length="289" mass="32040">MDELRCYKTMPVWNAQTLPEAFRRRHNTQAGTWARLSVLKGWLDFELMDEQGAVTAKIHCTPSSPPPRIEPRQWHRIGEVSADVECQLSFHCLPEDYFAKRHGLTRTHSEVIEAAAVVVPGRALDLGCGNGRNALYLAMRGFTVDAWDKDVERVANLRRIAAEEGLMGIQARQVDLEDVAIEGAYDFILSTVVLMFLRSAAAAALIGRMQDATVPGGCNLIVTAMDTADCPCPVPFPCTFGFGELSGRYQGWELLKYNELHGSLHKTDAEGKPIVLRFATLLARKPRAS</sequence>
<dbReference type="Pfam" id="PF09313">
    <property type="entry name" value="TehB-like"/>
    <property type="match status" value="1"/>
</dbReference>
<dbReference type="InterPro" id="IPR029063">
    <property type="entry name" value="SAM-dependent_MTases_sf"/>
</dbReference>
<dbReference type="GO" id="GO:0032259">
    <property type="term" value="P:methylation"/>
    <property type="evidence" value="ECO:0007669"/>
    <property type="project" value="UniProtKB-KW"/>
</dbReference>
<keyword evidence="4" id="KW-1185">Reference proteome</keyword>
<keyword evidence="3" id="KW-0808">Transferase</keyword>
<dbReference type="InterPro" id="IPR004537">
    <property type="entry name" value="Tellurite-R_MeTrfase_TehB"/>
</dbReference>
<dbReference type="Gene3D" id="2.60.120.10">
    <property type="entry name" value="Jelly Rolls"/>
    <property type="match status" value="1"/>
</dbReference>
<gene>
    <name evidence="3" type="ORF">CAL29_07420</name>
</gene>
<comment type="caution">
    <text evidence="3">The sequence shown here is derived from an EMBL/GenBank/DDBJ whole genome shotgun (WGS) entry which is preliminary data.</text>
</comment>
<evidence type="ECO:0000313" key="4">
    <source>
        <dbReference type="Proteomes" id="UP000216020"/>
    </source>
</evidence>
<dbReference type="SUPFAM" id="SSF51197">
    <property type="entry name" value="Clavaminate synthase-like"/>
    <property type="match status" value="1"/>
</dbReference>
<dbReference type="NCBIfam" id="NF008992">
    <property type="entry name" value="PRK12335.1"/>
    <property type="match status" value="1"/>
</dbReference>
<dbReference type="GO" id="GO:0046690">
    <property type="term" value="P:response to tellurium ion"/>
    <property type="evidence" value="ECO:0007669"/>
    <property type="project" value="InterPro"/>
</dbReference>
<organism evidence="3 4">
    <name type="scientific">Bordetella genomosp. 10</name>
    <dbReference type="NCBI Taxonomy" id="1416804"/>
    <lineage>
        <taxon>Bacteria</taxon>
        <taxon>Pseudomonadati</taxon>
        <taxon>Pseudomonadota</taxon>
        <taxon>Betaproteobacteria</taxon>
        <taxon>Burkholderiales</taxon>
        <taxon>Alcaligenaceae</taxon>
        <taxon>Bordetella</taxon>
    </lineage>
</organism>
<reference evidence="4" key="1">
    <citation type="submission" date="2017-05" db="EMBL/GenBank/DDBJ databases">
        <title>Complete and WGS of Bordetella genogroups.</title>
        <authorList>
            <person name="Spilker T."/>
            <person name="Lipuma J."/>
        </authorList>
    </citation>
    <scope>NUCLEOTIDE SEQUENCE [LARGE SCALE GENOMIC DNA]</scope>
    <source>
        <strain evidence="4">AU16122</strain>
    </source>
</reference>
<evidence type="ECO:0000259" key="2">
    <source>
        <dbReference type="Pfam" id="PF09313"/>
    </source>
</evidence>
<dbReference type="NCBIfam" id="TIGR00477">
    <property type="entry name" value="tehB"/>
    <property type="match status" value="1"/>
</dbReference>
<feature type="domain" description="TehB/YeaR-like" evidence="2">
    <location>
        <begin position="8"/>
        <end position="88"/>
    </location>
</feature>
<dbReference type="Gene3D" id="3.40.50.150">
    <property type="entry name" value="Vaccinia Virus protein VP39"/>
    <property type="match status" value="1"/>
</dbReference>
<dbReference type="InterPro" id="IPR014710">
    <property type="entry name" value="RmlC-like_jellyroll"/>
</dbReference>